<dbReference type="InterPro" id="IPR036390">
    <property type="entry name" value="WH_DNA-bd_sf"/>
</dbReference>
<dbReference type="PANTHER" id="PTHR34298">
    <property type="entry name" value="SEGREGATION AND CONDENSATION PROTEIN B"/>
    <property type="match status" value="1"/>
</dbReference>
<evidence type="ECO:0000256" key="5">
    <source>
        <dbReference type="HAMAP-Rule" id="MF_01804"/>
    </source>
</evidence>
<evidence type="ECO:0000313" key="6">
    <source>
        <dbReference type="EMBL" id="MCQ1529853.1"/>
    </source>
</evidence>
<organism evidence="6 7">
    <name type="scientific">Lutispora saccharofermentans</name>
    <dbReference type="NCBI Taxonomy" id="3024236"/>
    <lineage>
        <taxon>Bacteria</taxon>
        <taxon>Bacillati</taxon>
        <taxon>Bacillota</taxon>
        <taxon>Clostridia</taxon>
        <taxon>Lutisporales</taxon>
        <taxon>Lutisporaceae</taxon>
        <taxon>Lutispora</taxon>
    </lineage>
</organism>
<name>A0ABT1NF16_9FIRM</name>
<comment type="similarity">
    <text evidence="5">Belongs to the ScpB family.</text>
</comment>
<comment type="subcellular location">
    <subcellularLocation>
        <location evidence="5">Cytoplasm</location>
    </subcellularLocation>
    <text evidence="5">Associated with two foci at the outer edges of the nucleoid region in young cells, and at four foci within both cell halves in older cells.</text>
</comment>
<keyword evidence="7" id="KW-1185">Reference proteome</keyword>
<dbReference type="InterPro" id="IPR036388">
    <property type="entry name" value="WH-like_DNA-bd_sf"/>
</dbReference>
<accession>A0ABT1NF16</accession>
<keyword evidence="4 5" id="KW-0131">Cell cycle</keyword>
<reference evidence="6 7" key="1">
    <citation type="submission" date="2021-10" db="EMBL/GenBank/DDBJ databases">
        <title>Lutispora strain m25 sp. nov., a thermophilic, non-spore-forming bacterium isolated from a lab-scale methanogenic bioreactor digesting anaerobic sludge.</title>
        <authorList>
            <person name="El Houari A."/>
            <person name="Mcdonald J."/>
        </authorList>
    </citation>
    <scope>NUCLEOTIDE SEQUENCE [LARGE SCALE GENOMIC DNA]</scope>
    <source>
        <strain evidence="7">m25</strain>
    </source>
</reference>
<dbReference type="InterPro" id="IPR005234">
    <property type="entry name" value="ScpB_csome_segregation"/>
</dbReference>
<gene>
    <name evidence="5 6" type="primary">scpB</name>
    <name evidence="6" type="ORF">LJD61_09885</name>
</gene>
<evidence type="ECO:0000256" key="1">
    <source>
        <dbReference type="ARBA" id="ARBA00022490"/>
    </source>
</evidence>
<dbReference type="SUPFAM" id="SSF46785">
    <property type="entry name" value="Winged helix' DNA-binding domain"/>
    <property type="match status" value="2"/>
</dbReference>
<keyword evidence="3 5" id="KW-0159">Chromosome partition</keyword>
<dbReference type="Pfam" id="PF04079">
    <property type="entry name" value="SMC_ScpB"/>
    <property type="match status" value="1"/>
</dbReference>
<dbReference type="EMBL" id="JAJEKE010000007">
    <property type="protein sequence ID" value="MCQ1529853.1"/>
    <property type="molecule type" value="Genomic_DNA"/>
</dbReference>
<dbReference type="PIRSF" id="PIRSF019345">
    <property type="entry name" value="ScpB"/>
    <property type="match status" value="1"/>
</dbReference>
<dbReference type="RefSeq" id="WP_255227369.1">
    <property type="nucleotide sequence ID" value="NZ_JAJEKE010000007.1"/>
</dbReference>
<evidence type="ECO:0000313" key="7">
    <source>
        <dbReference type="Proteomes" id="UP001651880"/>
    </source>
</evidence>
<dbReference type="Gene3D" id="1.10.10.10">
    <property type="entry name" value="Winged helix-like DNA-binding domain superfamily/Winged helix DNA-binding domain"/>
    <property type="match status" value="2"/>
</dbReference>
<evidence type="ECO:0000256" key="4">
    <source>
        <dbReference type="ARBA" id="ARBA00023306"/>
    </source>
</evidence>
<keyword evidence="2 5" id="KW-0132">Cell division</keyword>
<comment type="caution">
    <text evidence="6">The sequence shown here is derived from an EMBL/GenBank/DDBJ whole genome shotgun (WGS) entry which is preliminary data.</text>
</comment>
<dbReference type="HAMAP" id="MF_01804">
    <property type="entry name" value="ScpB"/>
    <property type="match status" value="1"/>
</dbReference>
<evidence type="ECO:0000256" key="2">
    <source>
        <dbReference type="ARBA" id="ARBA00022618"/>
    </source>
</evidence>
<comment type="subunit">
    <text evidence="5">Homodimer. Homodimerization may be required to stabilize the binding of ScpA to the Smc head domains. Component of a cohesin-like complex composed of ScpA, ScpB and the Smc homodimer, in which ScpA and ScpB bind to the head domain of Smc. The presence of the three proteins is required for the association of the complex with DNA.</text>
</comment>
<dbReference type="NCBIfam" id="TIGR00281">
    <property type="entry name" value="SMC-Scp complex subunit ScpB"/>
    <property type="match status" value="1"/>
</dbReference>
<keyword evidence="1 5" id="KW-0963">Cytoplasm</keyword>
<dbReference type="PANTHER" id="PTHR34298:SF2">
    <property type="entry name" value="SEGREGATION AND CONDENSATION PROTEIN B"/>
    <property type="match status" value="1"/>
</dbReference>
<evidence type="ECO:0000256" key="3">
    <source>
        <dbReference type="ARBA" id="ARBA00022829"/>
    </source>
</evidence>
<dbReference type="Proteomes" id="UP001651880">
    <property type="component" value="Unassembled WGS sequence"/>
</dbReference>
<protein>
    <recommendedName>
        <fullName evidence="5">Segregation and condensation protein B</fullName>
    </recommendedName>
</protein>
<comment type="function">
    <text evidence="5">Participates in chromosomal partition during cell division. May act via the formation of a condensin-like complex containing Smc and ScpA that pull DNA away from mid-cell into both cell halves.</text>
</comment>
<sequence length="171" mass="18944">MDIKKIKATVECLLFVSGDPVSLKELSSALEVDQATLKKIINQLTDDFDDEARGIKIVEINGSYQLCSKSELYEYVEKLLKPKAKTGLSQASLETLSIIAYKQPITKSSIDSVRGVKSDACITRLAEKDMIKEIGRMEGPGRPILYGTTDTFLRLFGLKSIVELPPLNNMD</sequence>
<proteinExistence type="inferred from homology"/>